<dbReference type="EMBL" id="RXII01000115">
    <property type="protein sequence ID" value="RZN58656.1"/>
    <property type="molecule type" value="Genomic_DNA"/>
</dbReference>
<sequence length="81" mass="9089">MPVLRTLLGAHFRILKRLEKAGEDGVVASELIPSREARELVLGMLSSDGLIKRRKKFRGERVFITKKGLILLKSMGEEIVS</sequence>
<protein>
    <recommendedName>
        <fullName evidence="3">ArnR1-like winged helix-turn-helix domain-containing protein</fullName>
    </recommendedName>
</protein>
<dbReference type="Proteomes" id="UP000316217">
    <property type="component" value="Unassembled WGS sequence"/>
</dbReference>
<evidence type="ECO:0000313" key="2">
    <source>
        <dbReference type="Proteomes" id="UP000316217"/>
    </source>
</evidence>
<accession>A0A520KHM2</accession>
<comment type="caution">
    <text evidence="1">The sequence shown here is derived from an EMBL/GenBank/DDBJ whole genome shotgun (WGS) entry which is preliminary data.</text>
</comment>
<dbReference type="OrthoDB" id="377977at2157"/>
<evidence type="ECO:0000313" key="1">
    <source>
        <dbReference type="EMBL" id="RZN58656.1"/>
    </source>
</evidence>
<proteinExistence type="predicted"/>
<evidence type="ECO:0008006" key="3">
    <source>
        <dbReference type="Google" id="ProtNLM"/>
    </source>
</evidence>
<dbReference type="AlphaFoldDB" id="A0A520KHM2"/>
<reference evidence="1 2" key="1">
    <citation type="journal article" date="2019" name="Nat. Microbiol.">
        <title>Wide diversity of methane and short-chain alkane metabolisms in uncultured archaea.</title>
        <authorList>
            <person name="Borrel G."/>
            <person name="Adam P.S."/>
            <person name="McKay L.J."/>
            <person name="Chen L.X."/>
            <person name="Sierra-Garcia I.N."/>
            <person name="Sieber C.M."/>
            <person name="Letourneur Q."/>
            <person name="Ghozlane A."/>
            <person name="Andersen G.L."/>
            <person name="Li W.J."/>
            <person name="Hallam S.J."/>
            <person name="Muyzer G."/>
            <person name="de Oliveira V.M."/>
            <person name="Inskeep W.P."/>
            <person name="Banfield J.F."/>
            <person name="Gribaldo S."/>
        </authorList>
    </citation>
    <scope>NUCLEOTIDE SEQUENCE [LARGE SCALE GENOMIC DNA]</scope>
    <source>
        <strain evidence="1">NM4</strain>
    </source>
</reference>
<organism evidence="1 2">
    <name type="scientific">Candidatus Methanodesulfokora washburnensis</name>
    <dbReference type="NCBI Taxonomy" id="2478471"/>
    <lineage>
        <taxon>Archaea</taxon>
        <taxon>Thermoproteota</taxon>
        <taxon>Candidatus Korarchaeia</taxon>
        <taxon>Candidatus Korarchaeia incertae sedis</taxon>
        <taxon>Candidatus Methanodesulfokora</taxon>
    </lineage>
</organism>
<dbReference type="RefSeq" id="WP_125672395.1">
    <property type="nucleotide sequence ID" value="NZ_RCOS01000146.1"/>
</dbReference>
<gene>
    <name evidence="1" type="ORF">EF810_07290</name>
</gene>
<name>A0A520KHM2_9CREN</name>